<evidence type="ECO:0000313" key="14">
    <source>
        <dbReference type="EMBL" id="USF24399.1"/>
    </source>
</evidence>
<dbReference type="EMBL" id="CP097562">
    <property type="protein sequence ID" value="USF24399.1"/>
    <property type="molecule type" value="Genomic_DNA"/>
</dbReference>
<dbReference type="RefSeq" id="WP_023275781.1">
    <property type="nucleotide sequence ID" value="NZ_CP097562.1"/>
</dbReference>
<evidence type="ECO:0000256" key="8">
    <source>
        <dbReference type="ARBA" id="ARBA00023004"/>
    </source>
</evidence>
<evidence type="ECO:0000256" key="6">
    <source>
        <dbReference type="ARBA" id="ARBA00022723"/>
    </source>
</evidence>
<keyword evidence="9 13" id="KW-0376">Hydrogen peroxide</keyword>
<dbReference type="SMART" id="SM01060">
    <property type="entry name" value="Catalase"/>
    <property type="match status" value="1"/>
</dbReference>
<evidence type="ECO:0000256" key="13">
    <source>
        <dbReference type="RuleBase" id="RU000498"/>
    </source>
</evidence>
<dbReference type="FunFam" id="2.40.180.10:FF:000001">
    <property type="entry name" value="Catalase"/>
    <property type="match status" value="1"/>
</dbReference>
<protein>
    <recommendedName>
        <fullName evidence="3 13">Catalase</fullName>
        <ecNumber evidence="3 13">1.11.1.6</ecNumber>
    </recommendedName>
</protein>
<evidence type="ECO:0000313" key="15">
    <source>
        <dbReference type="Proteomes" id="UP000017429"/>
    </source>
</evidence>
<evidence type="ECO:0000256" key="10">
    <source>
        <dbReference type="ARBA" id="ARBA00049254"/>
    </source>
</evidence>
<keyword evidence="15" id="KW-1185">Reference proteome</keyword>
<gene>
    <name evidence="14" type="primary">katA</name>
    <name evidence="14" type="ORF">N508_001485</name>
</gene>
<name>V2QCS0_9BACT</name>
<reference evidence="14" key="2">
    <citation type="submission" date="2022-05" db="EMBL/GenBank/DDBJ databases">
        <authorList>
            <person name="Proctor A.L."/>
            <person name="Phillips G.J."/>
            <person name="Wannemuehler M.J."/>
        </authorList>
    </citation>
    <scope>NUCLEOTIDE SEQUENCE</scope>
    <source>
        <strain evidence="14">ASF457</strain>
    </source>
</reference>
<dbReference type="SUPFAM" id="SSF56634">
    <property type="entry name" value="Heme-dependent catalase-like"/>
    <property type="match status" value="1"/>
</dbReference>
<dbReference type="OrthoDB" id="9760293at2"/>
<comment type="catalytic activity">
    <reaction evidence="10 13">
        <text>2 H2O2 = O2 + 2 H2O</text>
        <dbReference type="Rhea" id="RHEA:20309"/>
        <dbReference type="ChEBI" id="CHEBI:15377"/>
        <dbReference type="ChEBI" id="CHEBI:15379"/>
        <dbReference type="ChEBI" id="CHEBI:16240"/>
        <dbReference type="EC" id="1.11.1.6"/>
    </reaction>
</comment>
<feature type="binding site" description="axial binding residue" evidence="12">
    <location>
        <position position="338"/>
    </location>
    <ligand>
        <name>heme</name>
        <dbReference type="ChEBI" id="CHEBI:30413"/>
    </ligand>
    <ligandPart>
        <name>Fe</name>
        <dbReference type="ChEBI" id="CHEBI:18248"/>
    </ligandPart>
</feature>
<dbReference type="GO" id="GO:0005737">
    <property type="term" value="C:cytoplasm"/>
    <property type="evidence" value="ECO:0007669"/>
    <property type="project" value="TreeGrafter"/>
</dbReference>
<dbReference type="PRINTS" id="PR00067">
    <property type="entry name" value="CATALASE"/>
</dbReference>
<dbReference type="Pfam" id="PF06628">
    <property type="entry name" value="Catalase-rel"/>
    <property type="match status" value="1"/>
</dbReference>
<dbReference type="PIRSF" id="PIRSF038928">
    <property type="entry name" value="Catalase_clade1-3"/>
    <property type="match status" value="1"/>
</dbReference>
<dbReference type="KEGG" id="msch:N508_001485"/>
<dbReference type="PROSITE" id="PS00438">
    <property type="entry name" value="CATALASE_2"/>
    <property type="match status" value="1"/>
</dbReference>
<accession>V2QCS0</accession>
<evidence type="ECO:0000256" key="5">
    <source>
        <dbReference type="ARBA" id="ARBA00022617"/>
    </source>
</evidence>
<dbReference type="InterPro" id="IPR018028">
    <property type="entry name" value="Catalase"/>
</dbReference>
<dbReference type="GO" id="GO:0046872">
    <property type="term" value="F:metal ion binding"/>
    <property type="evidence" value="ECO:0007669"/>
    <property type="project" value="UniProtKB-KW"/>
</dbReference>
<dbReference type="eggNOG" id="COG0753">
    <property type="taxonomic scope" value="Bacteria"/>
</dbReference>
<dbReference type="InterPro" id="IPR020835">
    <property type="entry name" value="Catalase_sf"/>
</dbReference>
<dbReference type="AlphaFoldDB" id="V2QCS0"/>
<proteinExistence type="inferred from homology"/>
<evidence type="ECO:0000256" key="12">
    <source>
        <dbReference type="PIRSR" id="PIRSR038928-2"/>
    </source>
</evidence>
<dbReference type="GO" id="GO:0004096">
    <property type="term" value="F:catalase activity"/>
    <property type="evidence" value="ECO:0007669"/>
    <property type="project" value="UniProtKB-EC"/>
</dbReference>
<evidence type="ECO:0000256" key="1">
    <source>
        <dbReference type="ARBA" id="ARBA00001971"/>
    </source>
</evidence>
<feature type="active site" evidence="11">
    <location>
        <position position="128"/>
    </location>
</feature>
<dbReference type="GO" id="GO:0042744">
    <property type="term" value="P:hydrogen peroxide catabolic process"/>
    <property type="evidence" value="ECO:0007669"/>
    <property type="project" value="UniProtKB-KW"/>
</dbReference>
<keyword evidence="6 12" id="KW-0479">Metal-binding</keyword>
<evidence type="ECO:0000256" key="4">
    <source>
        <dbReference type="ARBA" id="ARBA00022559"/>
    </source>
</evidence>
<dbReference type="EC" id="1.11.1.6" evidence="3 13"/>
<dbReference type="InterPro" id="IPR010582">
    <property type="entry name" value="Catalase_immune_responsive"/>
</dbReference>
<evidence type="ECO:0000256" key="7">
    <source>
        <dbReference type="ARBA" id="ARBA00023002"/>
    </source>
</evidence>
<comment type="similarity">
    <text evidence="2 13">Belongs to the catalase family.</text>
</comment>
<evidence type="ECO:0000256" key="9">
    <source>
        <dbReference type="ARBA" id="ARBA00023324"/>
    </source>
</evidence>
<feature type="active site" evidence="11">
    <location>
        <position position="55"/>
    </location>
</feature>
<evidence type="ECO:0000256" key="2">
    <source>
        <dbReference type="ARBA" id="ARBA00005329"/>
    </source>
</evidence>
<sequence length="500" mass="56644">MDKKYLTTSQGIPVGTDLSSMTTGEKEGYTLLQDFHLVEKLAHFNRERIPERIVHAKGTGAKGYFEVTNDLSKYTKAKLFSEVGKKTDVFLRFSTVGGERGSADTARDPRGFAIRFYTEEGNYDIVGNNTPVFFIRDALKFPDLIHTQKRNPQTNLHDADMFWDFFSLTPESIHQVTILFSDRGTPYSHRHMDGHSSHTFMWYNEKNEFVWVKYHFKTNQGIKTMTNEEAQKMAGVNPDHSTEDLFNAIKNKEYPSWDVFVQIMTPEEAKTYKFDPFDVTKVWYHSDYPLIPLGRLTLNQNPDNFFADVEQAAFTPANLVPGIAASPDKLLQGRLFAYGDAHRYRLGANSHQIPVNKPRCPFSNGQRDGAMSVDGNSGAEYHYFPSSLTNTITDTKFNPPFIDISASLGMHDRPLEDVDFIQAGVLFDRVMNDSEKANTVSNIAGHLGDAKENIQYRQTALFYKASADYGTKVANALKLDVEKVKKLASLTQQERVEATK</sequence>
<keyword evidence="5 12" id="KW-0349">Heme</keyword>
<dbReference type="InterPro" id="IPR040333">
    <property type="entry name" value="Catalase_3"/>
</dbReference>
<dbReference type="GO" id="GO:0020037">
    <property type="term" value="F:heme binding"/>
    <property type="evidence" value="ECO:0007669"/>
    <property type="project" value="InterPro"/>
</dbReference>
<reference evidence="14" key="1">
    <citation type="journal article" date="2014" name="Genome Announc.">
        <title>Draft genome sequences of the altered schaedler flora, a defined bacterial community from gnotobiotic mice.</title>
        <authorList>
            <person name="Wannemuehler M.J."/>
            <person name="Overstreet A.M."/>
            <person name="Ward D.V."/>
            <person name="Phillips G.J."/>
        </authorList>
    </citation>
    <scope>NUCLEOTIDE SEQUENCE</scope>
    <source>
        <strain evidence="14">ASF457</strain>
    </source>
</reference>
<dbReference type="InterPro" id="IPR002226">
    <property type="entry name" value="Catalase_haem_BS"/>
</dbReference>
<dbReference type="PROSITE" id="PS51402">
    <property type="entry name" value="CATALASE_3"/>
    <property type="match status" value="1"/>
</dbReference>
<keyword evidence="8 12" id="KW-0408">Iron</keyword>
<dbReference type="Proteomes" id="UP000017429">
    <property type="component" value="Chromosome"/>
</dbReference>
<dbReference type="InterPro" id="IPR024711">
    <property type="entry name" value="Catalase_clade1/3"/>
</dbReference>
<dbReference type="InterPro" id="IPR024708">
    <property type="entry name" value="Catalase_AS"/>
</dbReference>
<dbReference type="PANTHER" id="PTHR11465">
    <property type="entry name" value="CATALASE"/>
    <property type="match status" value="1"/>
</dbReference>
<dbReference type="CDD" id="cd08156">
    <property type="entry name" value="catalase_clade_3"/>
    <property type="match status" value="1"/>
</dbReference>
<reference evidence="14" key="3">
    <citation type="submission" date="2022-06" db="EMBL/GenBank/DDBJ databases">
        <title>Resources to Facilitate Use of the Altered Schaedler Flora (ASF) Mouse Model to Study Microbiome Function.</title>
        <authorList>
            <person name="Proctor A."/>
            <person name="Parvinroo S."/>
            <person name="Richie T."/>
            <person name="Jia X."/>
            <person name="Lee S.T.M."/>
            <person name="Karp P.D."/>
            <person name="Paley S."/>
            <person name="Kostic A.D."/>
            <person name="Pierre J.F."/>
            <person name="Wannemuehler M.J."/>
            <person name="Phillips G.J."/>
        </authorList>
    </citation>
    <scope>NUCLEOTIDE SEQUENCE</scope>
    <source>
        <strain evidence="14">ASF457</strain>
    </source>
</reference>
<dbReference type="PANTHER" id="PTHR11465:SF9">
    <property type="entry name" value="CATALASE"/>
    <property type="match status" value="1"/>
</dbReference>
<evidence type="ECO:0000256" key="11">
    <source>
        <dbReference type="PIRSR" id="PIRSR038928-1"/>
    </source>
</evidence>
<organism evidence="14 15">
    <name type="scientific">Mucispirillum schaedleri ASF457</name>
    <dbReference type="NCBI Taxonomy" id="1379858"/>
    <lineage>
        <taxon>Bacteria</taxon>
        <taxon>Pseudomonadati</taxon>
        <taxon>Deferribacterota</taxon>
        <taxon>Deferribacteres</taxon>
        <taxon>Deferribacterales</taxon>
        <taxon>Mucispirillaceae</taxon>
        <taxon>Mucispirillum</taxon>
    </lineage>
</organism>
<keyword evidence="7 13" id="KW-0560">Oxidoreductase</keyword>
<dbReference type="Pfam" id="PF00199">
    <property type="entry name" value="Catalase"/>
    <property type="match status" value="1"/>
</dbReference>
<dbReference type="PROSITE" id="PS00437">
    <property type="entry name" value="CATALASE_1"/>
    <property type="match status" value="1"/>
</dbReference>
<dbReference type="Gene3D" id="2.40.180.10">
    <property type="entry name" value="Catalase core domain"/>
    <property type="match status" value="1"/>
</dbReference>
<comment type="cofactor">
    <cofactor evidence="1 12">
        <name>heme</name>
        <dbReference type="ChEBI" id="CHEBI:30413"/>
    </cofactor>
</comment>
<keyword evidence="4 13" id="KW-0575">Peroxidase</keyword>
<dbReference type="InterPro" id="IPR011614">
    <property type="entry name" value="Catalase_core"/>
</dbReference>
<dbReference type="GO" id="GO:0042542">
    <property type="term" value="P:response to hydrogen peroxide"/>
    <property type="evidence" value="ECO:0007669"/>
    <property type="project" value="TreeGrafter"/>
</dbReference>
<evidence type="ECO:0000256" key="3">
    <source>
        <dbReference type="ARBA" id="ARBA00012314"/>
    </source>
</evidence>